<dbReference type="InterPro" id="IPR017592">
    <property type="entry name" value="Pilus_assmbl_Flp-typ_CpaB"/>
</dbReference>
<dbReference type="Pfam" id="PF08666">
    <property type="entry name" value="SAF"/>
    <property type="match status" value="1"/>
</dbReference>
<dbReference type="InterPro" id="IPR013974">
    <property type="entry name" value="SAF"/>
</dbReference>
<protein>
    <submittedName>
        <fullName evidence="4">Flp pilus assembly protein CpaB</fullName>
    </submittedName>
</protein>
<dbReference type="CDD" id="cd11614">
    <property type="entry name" value="SAF_CpaB_FlgA_like"/>
    <property type="match status" value="1"/>
</dbReference>
<feature type="coiled-coil region" evidence="1">
    <location>
        <begin position="48"/>
        <end position="75"/>
    </location>
</feature>
<feature type="compositionally biased region" description="Polar residues" evidence="2">
    <location>
        <begin position="300"/>
        <end position="317"/>
    </location>
</feature>
<evidence type="ECO:0000256" key="1">
    <source>
        <dbReference type="SAM" id="Coils"/>
    </source>
</evidence>
<dbReference type="RefSeq" id="WP_149391327.1">
    <property type="nucleotide sequence ID" value="NZ_SMRS01000007.1"/>
</dbReference>
<evidence type="ECO:0000313" key="5">
    <source>
        <dbReference type="Proteomes" id="UP000325302"/>
    </source>
</evidence>
<dbReference type="OrthoDB" id="2037472at2"/>
<keyword evidence="1" id="KW-0175">Coiled coil</keyword>
<dbReference type="Proteomes" id="UP000325302">
    <property type="component" value="Unassembled WGS sequence"/>
</dbReference>
<proteinExistence type="predicted"/>
<name>A0A5A9W1Y0_9GAMM</name>
<dbReference type="Pfam" id="PF16976">
    <property type="entry name" value="RcpC"/>
    <property type="match status" value="1"/>
</dbReference>
<sequence length="335" mass="36804">MNSRLTMSLAGLLMVGAVFAGYKGLTVGRDTPPAPLNEPLAPMPRVDEQQANLSLEAAKDRLESVRKDLEDEQRTAVVVLKRDLPALTQISAEDLDIELLKLAPPETFSDTNLLIGMRTWKDLPAGLILTEQHLQNGGPIAQMIRPEERALAISIDEVTSAGGHLRPGDFVDLLLYLRRDDINTDQTAQLVLPAIRVLSVGDQLGATLSGDPALYTLEDDTDTRRRNLPAKTAVIAVHEKLMTRLWLATQIQGSSIRLAVRSLDEELLAKYYAGETIPERLEEAERQLFQFEQLALRQATPTSRAVSSRPVSPQANPSKPKVEIYRGAQASSHAP</sequence>
<dbReference type="AlphaFoldDB" id="A0A5A9W1Y0"/>
<dbReference type="EMBL" id="SMRS01000007">
    <property type="protein sequence ID" value="KAA0874095.1"/>
    <property type="molecule type" value="Genomic_DNA"/>
</dbReference>
<dbReference type="Gene3D" id="3.90.1210.10">
    <property type="entry name" value="Antifreeze-like/N-acetylneuraminic acid synthase C-terminal domain"/>
    <property type="match status" value="1"/>
</dbReference>
<dbReference type="SMART" id="SM00858">
    <property type="entry name" value="SAF"/>
    <property type="match status" value="1"/>
</dbReference>
<reference evidence="4 5" key="1">
    <citation type="submission" date="2019-03" db="EMBL/GenBank/DDBJ databases">
        <title>Nitrincola sp. nov. isolated from an Indian soda lake.</title>
        <authorList>
            <person name="Joshi A."/>
            <person name="Thite S.V."/>
            <person name="Joseph N."/>
            <person name="Dhotre D."/>
            <person name="Moorthy M."/>
            <person name="Shouche Y.S."/>
        </authorList>
    </citation>
    <scope>NUCLEOTIDE SEQUENCE [LARGE SCALE GENOMIC DNA]</scope>
    <source>
        <strain evidence="4 5">MEB193</strain>
    </source>
</reference>
<accession>A0A5A9W1Y0</accession>
<feature type="domain" description="SAF" evidence="3">
    <location>
        <begin position="75"/>
        <end position="135"/>
    </location>
</feature>
<comment type="caution">
    <text evidence="4">The sequence shown here is derived from an EMBL/GenBank/DDBJ whole genome shotgun (WGS) entry which is preliminary data.</text>
</comment>
<dbReference type="InterPro" id="IPR031571">
    <property type="entry name" value="RcpC_dom"/>
</dbReference>
<evidence type="ECO:0000313" key="4">
    <source>
        <dbReference type="EMBL" id="KAA0874095.1"/>
    </source>
</evidence>
<feature type="region of interest" description="Disordered" evidence="2">
    <location>
        <begin position="300"/>
        <end position="335"/>
    </location>
</feature>
<gene>
    <name evidence="4" type="primary">cpaB</name>
    <name evidence="4" type="ORF">E1H14_09970</name>
</gene>
<organism evidence="4 5">
    <name type="scientific">Nitrincola tapanii</name>
    <dbReference type="NCBI Taxonomy" id="1708751"/>
    <lineage>
        <taxon>Bacteria</taxon>
        <taxon>Pseudomonadati</taxon>
        <taxon>Pseudomonadota</taxon>
        <taxon>Gammaproteobacteria</taxon>
        <taxon>Oceanospirillales</taxon>
        <taxon>Oceanospirillaceae</taxon>
        <taxon>Nitrincola</taxon>
    </lineage>
</organism>
<evidence type="ECO:0000259" key="3">
    <source>
        <dbReference type="SMART" id="SM00858"/>
    </source>
</evidence>
<evidence type="ECO:0000256" key="2">
    <source>
        <dbReference type="SAM" id="MobiDB-lite"/>
    </source>
</evidence>
<dbReference type="NCBIfam" id="TIGR03177">
    <property type="entry name" value="pilus_cpaB"/>
    <property type="match status" value="1"/>
</dbReference>
<keyword evidence="5" id="KW-1185">Reference proteome</keyword>